<gene>
    <name evidence="2" type="ordered locus">Hlac_3370</name>
</gene>
<accession>B9LWP8</accession>
<dbReference type="Pfam" id="PF18545">
    <property type="entry name" value="HalOD1"/>
    <property type="match status" value="1"/>
</dbReference>
<dbReference type="AlphaFoldDB" id="B9LWP8"/>
<dbReference type="EMBL" id="CP001367">
    <property type="protein sequence ID" value="ACM58889.1"/>
    <property type="molecule type" value="Genomic_DNA"/>
</dbReference>
<keyword evidence="3" id="KW-1185">Reference proteome</keyword>
<dbReference type="InterPro" id="IPR040624">
    <property type="entry name" value="HalOD1"/>
</dbReference>
<evidence type="ECO:0000313" key="2">
    <source>
        <dbReference type="EMBL" id="ACM58889.1"/>
    </source>
</evidence>
<organism evidence="2 3">
    <name type="scientific">Halorubrum lacusprofundi (strain ATCC 49239 / DSM 5036 / JCM 8891 / ACAM 34)</name>
    <dbReference type="NCBI Taxonomy" id="416348"/>
    <lineage>
        <taxon>Archaea</taxon>
        <taxon>Methanobacteriati</taxon>
        <taxon>Methanobacteriota</taxon>
        <taxon>Stenosarchaea group</taxon>
        <taxon>Halobacteria</taxon>
        <taxon>Halobacteriales</taxon>
        <taxon>Haloferacaceae</taxon>
        <taxon>Halorubrum</taxon>
    </lineage>
</organism>
<name>B9LWP8_HALLT</name>
<evidence type="ECO:0000259" key="1">
    <source>
        <dbReference type="Pfam" id="PF18545"/>
    </source>
</evidence>
<geneLocation type="plasmid" evidence="2 3">
    <name>pHLAC01</name>
</geneLocation>
<dbReference type="KEGG" id="hla:Hlac_3370"/>
<dbReference type="Proteomes" id="UP000000740">
    <property type="component" value="Plasmid pHLAC01"/>
</dbReference>
<dbReference type="eggNOG" id="arCOG08103">
    <property type="taxonomic scope" value="Archaea"/>
</dbReference>
<proteinExistence type="predicted"/>
<dbReference type="HOGENOM" id="CLU_191137_0_0_2"/>
<keyword evidence="2" id="KW-0614">Plasmid</keyword>
<feature type="domain" description="Halobacterial output" evidence="1">
    <location>
        <begin position="38"/>
        <end position="77"/>
    </location>
</feature>
<sequence>MLNVTMGRLSGNKSGVSSDLLIDIIETLEAQGLDREKSQLYDYIDVDALEQLLYSSNGNVEVQFAVEEIRLTVTPEGVDVLDDKAPCPADE</sequence>
<protein>
    <recommendedName>
        <fullName evidence="1">Halobacterial output domain-containing protein</fullName>
    </recommendedName>
</protein>
<reference evidence="2 3" key="1">
    <citation type="journal article" date="2016" name="Stand. Genomic Sci.">
        <title>Complete genome sequence of the Antarctic Halorubrum lacusprofundi type strain ACAM 34.</title>
        <authorList>
            <person name="Anderson I.J."/>
            <person name="DasSarma P."/>
            <person name="Lucas S."/>
            <person name="Copeland A."/>
            <person name="Lapidus A."/>
            <person name="Del Rio T.G."/>
            <person name="Tice H."/>
            <person name="Dalin E."/>
            <person name="Bruce D.C."/>
            <person name="Goodwin L."/>
            <person name="Pitluck S."/>
            <person name="Sims D."/>
            <person name="Brettin T.S."/>
            <person name="Detter J.C."/>
            <person name="Han C.S."/>
            <person name="Larimer F."/>
            <person name="Hauser L."/>
            <person name="Land M."/>
            <person name="Ivanova N."/>
            <person name="Richardson P."/>
            <person name="Cavicchioli R."/>
            <person name="DasSarma S."/>
            <person name="Woese C.R."/>
            <person name="Kyrpides N.C."/>
        </authorList>
    </citation>
    <scope>NUCLEOTIDE SEQUENCE [LARGE SCALE GENOMIC DNA]</scope>
    <source>
        <strain evidence="3">ATCC 49239 / DSM 5036 / JCM 8891 / ACAM 34</strain>
    </source>
</reference>
<evidence type="ECO:0000313" key="3">
    <source>
        <dbReference type="Proteomes" id="UP000000740"/>
    </source>
</evidence>